<feature type="domain" description="Vitamin K epoxide reductase" evidence="11">
    <location>
        <begin position="85"/>
        <end position="225"/>
    </location>
</feature>
<keyword evidence="13" id="KW-1185">Reference proteome</keyword>
<gene>
    <name evidence="12" type="ORF">OLEA9_A059716</name>
</gene>
<evidence type="ECO:0000256" key="4">
    <source>
        <dbReference type="ARBA" id="ARBA00022719"/>
    </source>
</evidence>
<dbReference type="GO" id="GO:0016491">
    <property type="term" value="F:oxidoreductase activity"/>
    <property type="evidence" value="ECO:0007669"/>
    <property type="project" value="UniProtKB-KW"/>
</dbReference>
<dbReference type="SUPFAM" id="SSF52833">
    <property type="entry name" value="Thioredoxin-like"/>
    <property type="match status" value="1"/>
</dbReference>
<comment type="subcellular location">
    <subcellularLocation>
        <location evidence="1">Membrane</location>
        <topology evidence="1">Multi-pass membrane protein</topology>
    </subcellularLocation>
</comment>
<feature type="transmembrane region" description="Helical" evidence="10">
    <location>
        <begin position="238"/>
        <end position="256"/>
    </location>
</feature>
<sequence>MTMMTSFISMSSLTFHTPFHGTPLLSHPPSLCATPFRPLLKTRRGVREFKLLRVNCLSDQSEDAAESKLETPSLSSSMIRDDYTENSAFKWCAALGGLGFLETSYLTYLKFTNSEAFCPVGGTTCTTILNSDFSVVFGVPLPLVGMLAYGLVAILGLQLGANGKLLNIERSDAQMVLSGTTTAMGVASAYFLYILSTRFAGESCLYCLSSIALSFSLFFITIKVFSLSLGSQKIQKTVGLQLCIASLVVFALSRSYNAAEPASTRLSETEIPYFTTEVKTKSSPLAISLARHLHSIGAKLYGAFWCSHCFEQKEMFGHEAAKLLDYVECFPDGVREGTKIAEACTEVKIEGFPTWVINGQVLSEEKGFSELAQLSGINLEDLSQSK</sequence>
<evidence type="ECO:0000256" key="1">
    <source>
        <dbReference type="ARBA" id="ARBA00004141"/>
    </source>
</evidence>
<comment type="caution">
    <text evidence="12">The sequence shown here is derived from an EMBL/GenBank/DDBJ whole genome shotgun (WGS) entry which is preliminary data.</text>
</comment>
<keyword evidence="7 10" id="KW-0472">Membrane</keyword>
<dbReference type="Proteomes" id="UP000594638">
    <property type="component" value="Unassembled WGS sequence"/>
</dbReference>
<keyword evidence="4" id="KW-0874">Quinone</keyword>
<dbReference type="GO" id="GO:0048038">
    <property type="term" value="F:quinone binding"/>
    <property type="evidence" value="ECO:0007669"/>
    <property type="project" value="UniProtKB-KW"/>
</dbReference>
<evidence type="ECO:0000259" key="11">
    <source>
        <dbReference type="SMART" id="SM00756"/>
    </source>
</evidence>
<evidence type="ECO:0000256" key="6">
    <source>
        <dbReference type="ARBA" id="ARBA00023002"/>
    </source>
</evidence>
<dbReference type="AlphaFoldDB" id="A0A8S0QRC5"/>
<organism evidence="12 13">
    <name type="scientific">Olea europaea subsp. europaea</name>
    <dbReference type="NCBI Taxonomy" id="158383"/>
    <lineage>
        <taxon>Eukaryota</taxon>
        <taxon>Viridiplantae</taxon>
        <taxon>Streptophyta</taxon>
        <taxon>Embryophyta</taxon>
        <taxon>Tracheophyta</taxon>
        <taxon>Spermatophyta</taxon>
        <taxon>Magnoliopsida</taxon>
        <taxon>eudicotyledons</taxon>
        <taxon>Gunneridae</taxon>
        <taxon>Pentapetalae</taxon>
        <taxon>asterids</taxon>
        <taxon>lamiids</taxon>
        <taxon>Lamiales</taxon>
        <taxon>Oleaceae</taxon>
        <taxon>Oleeae</taxon>
        <taxon>Olea</taxon>
    </lineage>
</organism>
<protein>
    <submittedName>
        <fullName evidence="12">Thiol-disulfide oxidoreductase LTO1</fullName>
    </submittedName>
</protein>
<reference evidence="12 13" key="1">
    <citation type="submission" date="2019-12" db="EMBL/GenBank/DDBJ databases">
        <authorList>
            <person name="Alioto T."/>
            <person name="Alioto T."/>
            <person name="Gomez Garrido J."/>
        </authorList>
    </citation>
    <scope>NUCLEOTIDE SEQUENCE [LARGE SCALE GENOMIC DNA]</scope>
</reference>
<keyword evidence="6" id="KW-0560">Oxidoreductase</keyword>
<evidence type="ECO:0000256" key="3">
    <source>
        <dbReference type="ARBA" id="ARBA00022692"/>
    </source>
</evidence>
<keyword evidence="3 10" id="KW-0812">Transmembrane</keyword>
<dbReference type="Gene3D" id="3.40.30.10">
    <property type="entry name" value="Glutaredoxin"/>
    <property type="match status" value="1"/>
</dbReference>
<dbReference type="SMART" id="SM00756">
    <property type="entry name" value="VKc"/>
    <property type="match status" value="1"/>
</dbReference>
<dbReference type="InterPro" id="IPR036249">
    <property type="entry name" value="Thioredoxin-like_sf"/>
</dbReference>
<keyword evidence="8" id="KW-1015">Disulfide bond</keyword>
<keyword evidence="5 10" id="KW-1133">Transmembrane helix</keyword>
<dbReference type="InterPro" id="IPR038354">
    <property type="entry name" value="VKOR_sf"/>
</dbReference>
<dbReference type="InterPro" id="IPR044698">
    <property type="entry name" value="VKOR/LTO1"/>
</dbReference>
<dbReference type="Gramene" id="OE9A059716T3">
    <property type="protein sequence ID" value="OE9A059716C3"/>
    <property type="gene ID" value="OE9A059716"/>
</dbReference>
<accession>A0A8S0QRC5</accession>
<evidence type="ECO:0000256" key="8">
    <source>
        <dbReference type="ARBA" id="ARBA00023157"/>
    </source>
</evidence>
<name>A0A8S0QRC5_OLEEU</name>
<evidence type="ECO:0000256" key="2">
    <source>
        <dbReference type="ARBA" id="ARBA00006214"/>
    </source>
</evidence>
<keyword evidence="9" id="KW-0676">Redox-active center</keyword>
<evidence type="ECO:0000313" key="12">
    <source>
        <dbReference type="EMBL" id="CAA2966917.1"/>
    </source>
</evidence>
<evidence type="ECO:0000256" key="9">
    <source>
        <dbReference type="ARBA" id="ARBA00023284"/>
    </source>
</evidence>
<dbReference type="GO" id="GO:0016020">
    <property type="term" value="C:membrane"/>
    <property type="evidence" value="ECO:0007669"/>
    <property type="project" value="UniProtKB-SubCell"/>
</dbReference>
<dbReference type="PANTHER" id="PTHR34573">
    <property type="entry name" value="VKC DOMAIN-CONTAINING PROTEIN"/>
    <property type="match status" value="1"/>
</dbReference>
<feature type="transmembrane region" description="Helical" evidence="10">
    <location>
        <begin position="139"/>
        <end position="161"/>
    </location>
</feature>
<evidence type="ECO:0000256" key="7">
    <source>
        <dbReference type="ARBA" id="ARBA00023136"/>
    </source>
</evidence>
<dbReference type="Gene3D" id="1.20.1440.130">
    <property type="entry name" value="VKOR domain"/>
    <property type="match status" value="1"/>
</dbReference>
<dbReference type="EMBL" id="CACTIH010001872">
    <property type="protein sequence ID" value="CAA2966917.1"/>
    <property type="molecule type" value="Genomic_DNA"/>
</dbReference>
<proteinExistence type="inferred from homology"/>
<dbReference type="Pfam" id="PF07884">
    <property type="entry name" value="VKOR"/>
    <property type="match status" value="1"/>
</dbReference>
<comment type="similarity">
    <text evidence="2">Belongs to the VKOR family.</text>
</comment>
<dbReference type="PANTHER" id="PTHR34573:SF1">
    <property type="entry name" value="VITAMIN K EPOXIDE REDUCTASE DOMAIN-CONTAINING PROTEIN"/>
    <property type="match status" value="1"/>
</dbReference>
<evidence type="ECO:0000256" key="5">
    <source>
        <dbReference type="ARBA" id="ARBA00022989"/>
    </source>
</evidence>
<dbReference type="CDD" id="cd12916">
    <property type="entry name" value="VKOR_1"/>
    <property type="match status" value="1"/>
</dbReference>
<dbReference type="InterPro" id="IPR012932">
    <property type="entry name" value="VKOR"/>
</dbReference>
<feature type="transmembrane region" description="Helical" evidence="10">
    <location>
        <begin position="173"/>
        <end position="193"/>
    </location>
</feature>
<dbReference type="OrthoDB" id="343052at2759"/>
<feature type="transmembrane region" description="Helical" evidence="10">
    <location>
        <begin position="205"/>
        <end position="226"/>
    </location>
</feature>
<evidence type="ECO:0000256" key="10">
    <source>
        <dbReference type="SAM" id="Phobius"/>
    </source>
</evidence>
<evidence type="ECO:0000313" key="13">
    <source>
        <dbReference type="Proteomes" id="UP000594638"/>
    </source>
</evidence>